<evidence type="ECO:0000313" key="1">
    <source>
        <dbReference type="EMBL" id="ETX15287.1"/>
    </source>
</evidence>
<name>X7EH80_9RHOB</name>
<protein>
    <submittedName>
        <fullName evidence="1">Uncharacterized protein</fullName>
    </submittedName>
</protein>
<reference evidence="1 2" key="1">
    <citation type="submission" date="2014-01" db="EMBL/GenBank/DDBJ databases">
        <title>Roseivivax halodurans JCM 10272 Genome Sequencing.</title>
        <authorList>
            <person name="Lai Q."/>
            <person name="Li G."/>
            <person name="Shao Z."/>
        </authorList>
    </citation>
    <scope>NUCLEOTIDE SEQUENCE [LARGE SCALE GENOMIC DNA]</scope>
    <source>
        <strain evidence="1 2">JCM 10272</strain>
    </source>
</reference>
<proteinExistence type="predicted"/>
<dbReference type="Proteomes" id="UP000022447">
    <property type="component" value="Unassembled WGS sequence"/>
</dbReference>
<dbReference type="EMBL" id="JALZ01000006">
    <property type="protein sequence ID" value="ETX15287.1"/>
    <property type="molecule type" value="Genomic_DNA"/>
</dbReference>
<comment type="caution">
    <text evidence="1">The sequence shown here is derived from an EMBL/GenBank/DDBJ whole genome shotgun (WGS) entry which is preliminary data.</text>
</comment>
<gene>
    <name evidence="1" type="ORF">OCH239_18505</name>
</gene>
<keyword evidence="2" id="KW-1185">Reference proteome</keyword>
<sequence>MLKGVIDNPLAFISQHITEFNFPSRFLQNFLNSTDATLQLWYRSKFSLYISIKLLDFSPRLDKNNATSLCIIVKAEPVGEVIFMHSAASWAHNFSFA</sequence>
<dbReference type="AlphaFoldDB" id="X7EH80"/>
<evidence type="ECO:0000313" key="2">
    <source>
        <dbReference type="Proteomes" id="UP000022447"/>
    </source>
</evidence>
<accession>X7EH80</accession>
<organism evidence="1 2">
    <name type="scientific">Roseivivax halodurans JCM 10272</name>
    <dbReference type="NCBI Taxonomy" id="1449350"/>
    <lineage>
        <taxon>Bacteria</taxon>
        <taxon>Pseudomonadati</taxon>
        <taxon>Pseudomonadota</taxon>
        <taxon>Alphaproteobacteria</taxon>
        <taxon>Rhodobacterales</taxon>
        <taxon>Roseobacteraceae</taxon>
        <taxon>Roseivivax</taxon>
    </lineage>
</organism>